<dbReference type="STRING" id="1043004.A0A074WT89"/>
<accession>A0A074WT89</accession>
<evidence type="ECO:0000313" key="2">
    <source>
        <dbReference type="Proteomes" id="UP000027730"/>
    </source>
</evidence>
<reference evidence="1 2" key="1">
    <citation type="journal article" date="2014" name="BMC Genomics">
        <title>Genome sequencing of four Aureobasidium pullulans varieties: biotechnological potential, stress tolerance, and description of new species.</title>
        <authorList>
            <person name="Gostin Ar C."/>
            <person name="Ohm R.A."/>
            <person name="Kogej T."/>
            <person name="Sonjak S."/>
            <person name="Turk M."/>
            <person name="Zajc J."/>
            <person name="Zalar P."/>
            <person name="Grube M."/>
            <person name="Sun H."/>
            <person name="Han J."/>
            <person name="Sharma A."/>
            <person name="Chiniquy J."/>
            <person name="Ngan C.Y."/>
            <person name="Lipzen A."/>
            <person name="Barry K."/>
            <person name="Grigoriev I.V."/>
            <person name="Gunde-Cimerman N."/>
        </authorList>
    </citation>
    <scope>NUCLEOTIDE SEQUENCE [LARGE SCALE GENOMIC DNA]</scope>
    <source>
        <strain evidence="1 2">CBS 147.97</strain>
    </source>
</reference>
<keyword evidence="2" id="KW-1185">Reference proteome</keyword>
<dbReference type="RefSeq" id="XP_013430974.1">
    <property type="nucleotide sequence ID" value="XM_013575520.1"/>
</dbReference>
<dbReference type="HOGENOM" id="CLU_2291142_0_0_1"/>
<protein>
    <submittedName>
        <fullName evidence="1">Uncharacterized protein</fullName>
    </submittedName>
</protein>
<sequence length="101" mass="11598">MSKSPQQDIYNQLAAKDTNPEPLKKVLAREQADYDCLSCRVMERYRSNGIWHSRRIYLLVRAPRTPYSGAGDSEIALKTHNVGEEIWDYWVERGVGRVGSV</sequence>
<evidence type="ECO:0000313" key="1">
    <source>
        <dbReference type="EMBL" id="KEQ76420.1"/>
    </source>
</evidence>
<dbReference type="AlphaFoldDB" id="A0A074WT89"/>
<dbReference type="OrthoDB" id="6604875at2759"/>
<dbReference type="EMBL" id="KL584703">
    <property type="protein sequence ID" value="KEQ76420.1"/>
    <property type="molecule type" value="Genomic_DNA"/>
</dbReference>
<name>A0A074WT89_9PEZI</name>
<proteinExistence type="predicted"/>
<dbReference type="Proteomes" id="UP000027730">
    <property type="component" value="Unassembled WGS sequence"/>
</dbReference>
<dbReference type="GeneID" id="25412962"/>
<organism evidence="1 2">
    <name type="scientific">Aureobasidium namibiae CBS 147.97</name>
    <dbReference type="NCBI Taxonomy" id="1043004"/>
    <lineage>
        <taxon>Eukaryota</taxon>
        <taxon>Fungi</taxon>
        <taxon>Dikarya</taxon>
        <taxon>Ascomycota</taxon>
        <taxon>Pezizomycotina</taxon>
        <taxon>Dothideomycetes</taxon>
        <taxon>Dothideomycetidae</taxon>
        <taxon>Dothideales</taxon>
        <taxon>Saccotheciaceae</taxon>
        <taxon>Aureobasidium</taxon>
    </lineage>
</organism>
<gene>
    <name evidence="1" type="ORF">M436DRAFT_60254</name>
</gene>